<evidence type="ECO:0000256" key="10">
    <source>
        <dbReference type="ARBA" id="ARBA00023303"/>
    </source>
</evidence>
<feature type="transmembrane region" description="Helical" evidence="13">
    <location>
        <begin position="127"/>
        <end position="149"/>
    </location>
</feature>
<feature type="region of interest" description="Disordered" evidence="12">
    <location>
        <begin position="1"/>
        <end position="82"/>
    </location>
</feature>
<evidence type="ECO:0000313" key="15">
    <source>
        <dbReference type="Proteomes" id="UP000784294"/>
    </source>
</evidence>
<proteinExistence type="inferred from homology"/>
<evidence type="ECO:0000256" key="2">
    <source>
        <dbReference type="ARBA" id="ARBA00022448"/>
    </source>
</evidence>
<dbReference type="Pfam" id="PF00858">
    <property type="entry name" value="ASC"/>
    <property type="match status" value="1"/>
</dbReference>
<comment type="similarity">
    <text evidence="11">Belongs to the amiloride-sensitive sodium channel (TC 1.A.6) family.</text>
</comment>
<keyword evidence="10 11" id="KW-0407">Ion channel</keyword>
<evidence type="ECO:0008006" key="16">
    <source>
        <dbReference type="Google" id="ProtNLM"/>
    </source>
</evidence>
<keyword evidence="4 11" id="KW-0812">Transmembrane</keyword>
<feature type="transmembrane region" description="Helical" evidence="13">
    <location>
        <begin position="609"/>
        <end position="635"/>
    </location>
</feature>
<evidence type="ECO:0000256" key="11">
    <source>
        <dbReference type="RuleBase" id="RU000679"/>
    </source>
</evidence>
<dbReference type="GO" id="GO:0015280">
    <property type="term" value="F:ligand-gated sodium channel activity"/>
    <property type="evidence" value="ECO:0007669"/>
    <property type="project" value="TreeGrafter"/>
</dbReference>
<feature type="compositionally biased region" description="Polar residues" evidence="12">
    <location>
        <begin position="45"/>
        <end position="59"/>
    </location>
</feature>
<reference evidence="14" key="1">
    <citation type="submission" date="2018-11" db="EMBL/GenBank/DDBJ databases">
        <authorList>
            <consortium name="Pathogen Informatics"/>
        </authorList>
    </citation>
    <scope>NUCLEOTIDE SEQUENCE</scope>
</reference>
<gene>
    <name evidence="14" type="ORF">PXEA_LOCUS8262</name>
</gene>
<sequence>MFTELSGGETKQQVREATEMPMSGVEHKRVKPPEAIASPVPSIRPQATGQSGASVTRTECPSPAFPDIPTRRPDMHECTRDGKSVPLKRPVVDERINTASSAFDLFCMSTSVRGMSKLRTGPRFLRTLWLVYVTSMTGLLITASVLMVLDYLNYDVTVHTRVLLDDRSPFPALTVCHHHPFSYEAAHLWRRNQILSPTKFNRYLRQTTLGMLSTADYRLYHFSLMFDTLNIYYQNLVPEDAVRLGHNTSIFWNCMRMVDYADIQFEHDCRLLTGYRIRQFSHPVYLNCHTFEPLTRRDSESITFFSLIVRMGPKESASPAEDHEQAFLPDIFEQAKGLRVAVHEAGSRPDLRKHGLHVEPGKLNEINYEPIRWKKMNTPRRPCLRPNETHQFRDLHVVYNYSQAECIELRKQEKIMANCGCIFMEMPRPKVPHIGLPYCANVMHNFTLDELVRRMGCLANHLMNVSQNSDIREACRPVCDYYDYASTISITKWRAQSWKIYWLRVQNMLLQELATAQAVCSDCRISDSPEFLRYKHYLSRESFSQLPNISELTELSPTGSIDQVIGQPSEQLKLDGDEFAYVVLKRKSDNTVEKYEKLVLSLPVLLSRLGGLCSLSIGLTAAFGVELIEFLYLLLERRRAGRRRKVKSTRRLQPIAEPTVGNTGFREHCNNRVDKGGITSECGDWKRQESDALAADPNSQISKMRSCDINSLLDSRQNLGRILDQCIRRIVSEALVEQRTAIKPYKSAACQTLRDNL</sequence>
<dbReference type="PANTHER" id="PTHR11690:SF248">
    <property type="entry name" value="PICKPOCKET 17, ISOFORM A"/>
    <property type="match status" value="1"/>
</dbReference>
<dbReference type="GO" id="GO:0005886">
    <property type="term" value="C:plasma membrane"/>
    <property type="evidence" value="ECO:0007669"/>
    <property type="project" value="TreeGrafter"/>
</dbReference>
<dbReference type="PRINTS" id="PR01078">
    <property type="entry name" value="AMINACHANNEL"/>
</dbReference>
<dbReference type="Proteomes" id="UP000784294">
    <property type="component" value="Unassembled WGS sequence"/>
</dbReference>
<name>A0A448WLL5_9PLAT</name>
<keyword evidence="5 13" id="KW-1133">Transmembrane helix</keyword>
<evidence type="ECO:0000256" key="9">
    <source>
        <dbReference type="ARBA" id="ARBA00023201"/>
    </source>
</evidence>
<dbReference type="OrthoDB" id="6238402at2759"/>
<comment type="caution">
    <text evidence="14">The sequence shown here is derived from an EMBL/GenBank/DDBJ whole genome shotgun (WGS) entry which is preliminary data.</text>
</comment>
<evidence type="ECO:0000256" key="4">
    <source>
        <dbReference type="ARBA" id="ARBA00022692"/>
    </source>
</evidence>
<keyword evidence="9 11" id="KW-0739">Sodium transport</keyword>
<keyword evidence="7 11" id="KW-0406">Ion transport</keyword>
<evidence type="ECO:0000256" key="6">
    <source>
        <dbReference type="ARBA" id="ARBA00023053"/>
    </source>
</evidence>
<comment type="subcellular location">
    <subcellularLocation>
        <location evidence="1">Membrane</location>
        <topology evidence="1">Multi-pass membrane protein</topology>
    </subcellularLocation>
</comment>
<evidence type="ECO:0000256" key="3">
    <source>
        <dbReference type="ARBA" id="ARBA00022461"/>
    </source>
</evidence>
<keyword evidence="2 11" id="KW-0813">Transport</keyword>
<evidence type="ECO:0000256" key="13">
    <source>
        <dbReference type="SAM" id="Phobius"/>
    </source>
</evidence>
<protein>
    <recommendedName>
        <fullName evidence="16">Amiloride-sensitive sodium channel</fullName>
    </recommendedName>
</protein>
<evidence type="ECO:0000256" key="1">
    <source>
        <dbReference type="ARBA" id="ARBA00004141"/>
    </source>
</evidence>
<keyword evidence="15" id="KW-1185">Reference proteome</keyword>
<evidence type="ECO:0000256" key="5">
    <source>
        <dbReference type="ARBA" id="ARBA00022989"/>
    </source>
</evidence>
<dbReference type="PANTHER" id="PTHR11690">
    <property type="entry name" value="AMILORIDE-SENSITIVE SODIUM CHANNEL-RELATED"/>
    <property type="match status" value="1"/>
</dbReference>
<keyword evidence="6" id="KW-0915">Sodium</keyword>
<dbReference type="EMBL" id="CAAALY010022444">
    <property type="protein sequence ID" value="VEL14822.1"/>
    <property type="molecule type" value="Genomic_DNA"/>
</dbReference>
<evidence type="ECO:0000256" key="12">
    <source>
        <dbReference type="SAM" id="MobiDB-lite"/>
    </source>
</evidence>
<feature type="compositionally biased region" description="Basic and acidic residues" evidence="12">
    <location>
        <begin position="69"/>
        <end position="82"/>
    </location>
</feature>
<dbReference type="InterPro" id="IPR001873">
    <property type="entry name" value="ENaC"/>
</dbReference>
<dbReference type="AlphaFoldDB" id="A0A448WLL5"/>
<accession>A0A448WLL5</accession>
<keyword evidence="8 13" id="KW-0472">Membrane</keyword>
<keyword evidence="3 11" id="KW-0894">Sodium channel</keyword>
<evidence type="ECO:0000313" key="14">
    <source>
        <dbReference type="EMBL" id="VEL14822.1"/>
    </source>
</evidence>
<organism evidence="14 15">
    <name type="scientific">Protopolystoma xenopodis</name>
    <dbReference type="NCBI Taxonomy" id="117903"/>
    <lineage>
        <taxon>Eukaryota</taxon>
        <taxon>Metazoa</taxon>
        <taxon>Spiralia</taxon>
        <taxon>Lophotrochozoa</taxon>
        <taxon>Platyhelminthes</taxon>
        <taxon>Monogenea</taxon>
        <taxon>Polyopisthocotylea</taxon>
        <taxon>Polystomatidea</taxon>
        <taxon>Polystomatidae</taxon>
        <taxon>Protopolystoma</taxon>
    </lineage>
</organism>
<evidence type="ECO:0000256" key="7">
    <source>
        <dbReference type="ARBA" id="ARBA00023065"/>
    </source>
</evidence>
<evidence type="ECO:0000256" key="8">
    <source>
        <dbReference type="ARBA" id="ARBA00023136"/>
    </source>
</evidence>